<evidence type="ECO:0000313" key="1">
    <source>
        <dbReference type="EMBL" id="KAJ8493297.1"/>
    </source>
</evidence>
<evidence type="ECO:0000313" key="2">
    <source>
        <dbReference type="Proteomes" id="UP001222027"/>
    </source>
</evidence>
<name>A0AAV8QZ37_ENSVE</name>
<dbReference type="EMBL" id="JAQQAF010000004">
    <property type="protein sequence ID" value="KAJ8493297.1"/>
    <property type="molecule type" value="Genomic_DNA"/>
</dbReference>
<protein>
    <submittedName>
        <fullName evidence="1">Uncharacterized protein</fullName>
    </submittedName>
</protein>
<keyword evidence="2" id="KW-1185">Reference proteome</keyword>
<dbReference type="Proteomes" id="UP001222027">
    <property type="component" value="Unassembled WGS sequence"/>
</dbReference>
<dbReference type="AlphaFoldDB" id="A0AAV8QZ37"/>
<reference evidence="1 2" key="1">
    <citation type="submission" date="2022-12" db="EMBL/GenBank/DDBJ databases">
        <title>Chromosome-scale assembly of the Ensete ventricosum genome.</title>
        <authorList>
            <person name="Dussert Y."/>
            <person name="Stocks J."/>
            <person name="Wendawek A."/>
            <person name="Woldeyes F."/>
            <person name="Nichols R.A."/>
            <person name="Borrell J.S."/>
        </authorList>
    </citation>
    <scope>NUCLEOTIDE SEQUENCE [LARGE SCALE GENOMIC DNA]</scope>
    <source>
        <strain evidence="2">cv. Maze</strain>
        <tissue evidence="1">Seeds</tissue>
    </source>
</reference>
<comment type="caution">
    <text evidence="1">The sequence shown here is derived from an EMBL/GenBank/DDBJ whole genome shotgun (WGS) entry which is preliminary data.</text>
</comment>
<proteinExistence type="predicted"/>
<gene>
    <name evidence="1" type="ORF">OPV22_015018</name>
</gene>
<organism evidence="1 2">
    <name type="scientific">Ensete ventricosum</name>
    <name type="common">Abyssinian banana</name>
    <name type="synonym">Musa ensete</name>
    <dbReference type="NCBI Taxonomy" id="4639"/>
    <lineage>
        <taxon>Eukaryota</taxon>
        <taxon>Viridiplantae</taxon>
        <taxon>Streptophyta</taxon>
        <taxon>Embryophyta</taxon>
        <taxon>Tracheophyta</taxon>
        <taxon>Spermatophyta</taxon>
        <taxon>Magnoliopsida</taxon>
        <taxon>Liliopsida</taxon>
        <taxon>Zingiberales</taxon>
        <taxon>Musaceae</taxon>
        <taxon>Ensete</taxon>
    </lineage>
</organism>
<accession>A0AAV8QZ37</accession>
<sequence length="70" mass="7701">MATGRIAILRPFPPPFSSPRPHSSPLPKCFSSFPTRIPIAAHCLTFFAPSSLPGRPSPLFLPTLLLRFRS</sequence>